<dbReference type="Proteomes" id="UP000282002">
    <property type="component" value="Chromosome"/>
</dbReference>
<evidence type="ECO:0000256" key="12">
    <source>
        <dbReference type="ARBA" id="ARBA00023136"/>
    </source>
</evidence>
<evidence type="ECO:0000256" key="6">
    <source>
        <dbReference type="ARBA" id="ARBA00012791"/>
    </source>
</evidence>
<dbReference type="Pfam" id="PF01180">
    <property type="entry name" value="DHO_dh"/>
    <property type="match status" value="1"/>
</dbReference>
<dbReference type="KEGG" id="taw:EI545_06860"/>
<dbReference type="NCBIfam" id="NF003645">
    <property type="entry name" value="PRK05286.1-2"/>
    <property type="match status" value="1"/>
</dbReference>
<dbReference type="NCBIfam" id="TIGR01036">
    <property type="entry name" value="pyrD_sub2"/>
    <property type="match status" value="1"/>
</dbReference>
<keyword evidence="12" id="KW-0472">Membrane</keyword>
<dbReference type="PANTHER" id="PTHR48109">
    <property type="entry name" value="DIHYDROOROTATE DEHYDROGENASE (QUINONE), MITOCHONDRIAL-RELATED"/>
    <property type="match status" value="1"/>
</dbReference>
<comment type="catalytic activity">
    <reaction evidence="13">
        <text>(S)-dihydroorotate + a quinone = orotate + a quinol</text>
        <dbReference type="Rhea" id="RHEA:30187"/>
        <dbReference type="ChEBI" id="CHEBI:24646"/>
        <dbReference type="ChEBI" id="CHEBI:30839"/>
        <dbReference type="ChEBI" id="CHEBI:30864"/>
        <dbReference type="ChEBI" id="CHEBI:132124"/>
        <dbReference type="EC" id="1.3.5.2"/>
    </reaction>
</comment>
<keyword evidence="11 16" id="KW-0560">Oxidoreductase</keyword>
<organism evidence="16 17">
    <name type="scientific">Tabrizicola piscis</name>
    <dbReference type="NCBI Taxonomy" id="2494374"/>
    <lineage>
        <taxon>Bacteria</taxon>
        <taxon>Pseudomonadati</taxon>
        <taxon>Pseudomonadota</taxon>
        <taxon>Alphaproteobacteria</taxon>
        <taxon>Rhodobacterales</taxon>
        <taxon>Paracoccaceae</taxon>
        <taxon>Tabrizicola</taxon>
    </lineage>
</organism>
<dbReference type="PANTHER" id="PTHR48109:SF4">
    <property type="entry name" value="DIHYDROOROTATE DEHYDROGENASE (QUINONE), MITOCHONDRIAL"/>
    <property type="match status" value="1"/>
</dbReference>
<evidence type="ECO:0000256" key="2">
    <source>
        <dbReference type="ARBA" id="ARBA00003125"/>
    </source>
</evidence>
<keyword evidence="8" id="KW-0285">Flavoprotein</keyword>
<evidence type="ECO:0000256" key="7">
    <source>
        <dbReference type="ARBA" id="ARBA00018366"/>
    </source>
</evidence>
<dbReference type="InterPro" id="IPR001295">
    <property type="entry name" value="Dihydroorotate_DH_CS"/>
</dbReference>
<evidence type="ECO:0000256" key="4">
    <source>
        <dbReference type="ARBA" id="ARBA00005161"/>
    </source>
</evidence>
<evidence type="ECO:0000256" key="14">
    <source>
        <dbReference type="NCBIfam" id="TIGR01036"/>
    </source>
</evidence>
<sequence>MTAFERAGLALLHRCDPERAHALSLLALNLGLAPLPGPVRSARLATSLAGMALLNPVGLAAGYDKNATAIAALSRAGFGFVEVGAATPLPQPGNPRPRLFRLSEDRAAINRFGFNNDGAPAIADRLARRTKGPVPVGLNLGANKTSDNRAADFARVLATCGPHVDFATVNVSSPNTEKLRDLQGPAALAALLAGVMEARAALPTPIPIFLKIAPDLTPDDLAQIAEVALASGLSGIIATNTTLSREGLKSANRGQAGGLSGAPLFEKSTRVLAQLSQLTDGKLPLIGVGGISSPEDAYAKIRAGASAVQLYTAMVYHGLSLIPRIATGLDTLLAQDGFNTVADAVGTNRCAWL</sequence>
<dbReference type="GO" id="GO:0106430">
    <property type="term" value="F:dihydroorotate dehydrogenase (quinone) activity"/>
    <property type="evidence" value="ECO:0007669"/>
    <property type="project" value="UniProtKB-EC"/>
</dbReference>
<dbReference type="OrthoDB" id="9802377at2"/>
<keyword evidence="9" id="KW-0288">FMN</keyword>
<dbReference type="InterPro" id="IPR050074">
    <property type="entry name" value="DHO_dehydrogenase"/>
</dbReference>
<dbReference type="AlphaFoldDB" id="A0A3S8U4W7"/>
<evidence type="ECO:0000313" key="16">
    <source>
        <dbReference type="EMBL" id="AZL58579.1"/>
    </source>
</evidence>
<evidence type="ECO:0000256" key="9">
    <source>
        <dbReference type="ARBA" id="ARBA00022643"/>
    </source>
</evidence>
<dbReference type="GO" id="GO:0044205">
    <property type="term" value="P:'de novo' UMP biosynthetic process"/>
    <property type="evidence" value="ECO:0007669"/>
    <property type="project" value="UniProtKB-UniPathway"/>
</dbReference>
<evidence type="ECO:0000256" key="3">
    <source>
        <dbReference type="ARBA" id="ARBA00004370"/>
    </source>
</evidence>
<comment type="pathway">
    <text evidence="4">Pyrimidine metabolism; UMP biosynthesis via de novo pathway; orotate from (S)-dihydroorotate (quinone route): step 1/1.</text>
</comment>
<dbReference type="UniPathway" id="UPA00070">
    <property type="reaction ID" value="UER00946"/>
</dbReference>
<dbReference type="RefSeq" id="WP_125324780.1">
    <property type="nucleotide sequence ID" value="NZ_CP034328.1"/>
</dbReference>
<dbReference type="GO" id="GO:0016020">
    <property type="term" value="C:membrane"/>
    <property type="evidence" value="ECO:0007669"/>
    <property type="project" value="UniProtKB-SubCell"/>
</dbReference>
<dbReference type="PROSITE" id="PS00912">
    <property type="entry name" value="DHODEHASE_2"/>
    <property type="match status" value="1"/>
</dbReference>
<evidence type="ECO:0000256" key="13">
    <source>
        <dbReference type="ARBA" id="ARBA00048639"/>
    </source>
</evidence>
<comment type="cofactor">
    <cofactor evidence="1">
        <name>FMN</name>
        <dbReference type="ChEBI" id="CHEBI:58210"/>
    </cofactor>
</comment>
<feature type="domain" description="Dihydroorotate dehydrogenase catalytic" evidence="15">
    <location>
        <begin position="44"/>
        <end position="333"/>
    </location>
</feature>
<comment type="similarity">
    <text evidence="5">Belongs to the dihydroorotate dehydrogenase family. Type 2 subfamily.</text>
</comment>
<reference evidence="16 17" key="1">
    <citation type="submission" date="2018-12" db="EMBL/GenBank/DDBJ databases">
        <title>Complete genome sequencing of Tabrizicola sp. K13M18.</title>
        <authorList>
            <person name="Bae J.-W."/>
        </authorList>
    </citation>
    <scope>NUCLEOTIDE SEQUENCE [LARGE SCALE GENOMIC DNA]</scope>
    <source>
        <strain evidence="16 17">K13M18</strain>
    </source>
</reference>
<dbReference type="EMBL" id="CP034328">
    <property type="protein sequence ID" value="AZL58579.1"/>
    <property type="molecule type" value="Genomic_DNA"/>
</dbReference>
<name>A0A3S8U4W7_9RHOB</name>
<dbReference type="Gene3D" id="3.20.20.70">
    <property type="entry name" value="Aldolase class I"/>
    <property type="match status" value="1"/>
</dbReference>
<dbReference type="PROSITE" id="PS00911">
    <property type="entry name" value="DHODEHASE_1"/>
    <property type="match status" value="1"/>
</dbReference>
<evidence type="ECO:0000256" key="1">
    <source>
        <dbReference type="ARBA" id="ARBA00001917"/>
    </source>
</evidence>
<dbReference type="InterPro" id="IPR005720">
    <property type="entry name" value="Dihydroorotate_DH_cat"/>
</dbReference>
<gene>
    <name evidence="16" type="ORF">EI545_06860</name>
</gene>
<evidence type="ECO:0000259" key="15">
    <source>
        <dbReference type="Pfam" id="PF01180"/>
    </source>
</evidence>
<dbReference type="SUPFAM" id="SSF51395">
    <property type="entry name" value="FMN-linked oxidoreductases"/>
    <property type="match status" value="1"/>
</dbReference>
<comment type="subcellular location">
    <subcellularLocation>
        <location evidence="3">Membrane</location>
    </subcellularLocation>
</comment>
<evidence type="ECO:0000256" key="8">
    <source>
        <dbReference type="ARBA" id="ARBA00022630"/>
    </source>
</evidence>
<evidence type="ECO:0000256" key="10">
    <source>
        <dbReference type="ARBA" id="ARBA00022975"/>
    </source>
</evidence>
<dbReference type="NCBIfam" id="NF003652">
    <property type="entry name" value="PRK05286.2-5"/>
    <property type="match status" value="1"/>
</dbReference>
<comment type="function">
    <text evidence="2">Catalyzes the conversion of dihydroorotate to orotate with quinone as electron acceptor.</text>
</comment>
<proteinExistence type="inferred from homology"/>
<dbReference type="CDD" id="cd04738">
    <property type="entry name" value="DHOD_2_like"/>
    <property type="match status" value="1"/>
</dbReference>
<keyword evidence="10" id="KW-0665">Pyrimidine biosynthesis</keyword>
<keyword evidence="17" id="KW-1185">Reference proteome</keyword>
<evidence type="ECO:0000313" key="17">
    <source>
        <dbReference type="Proteomes" id="UP000282002"/>
    </source>
</evidence>
<dbReference type="InterPro" id="IPR012135">
    <property type="entry name" value="Dihydroorotate_DH_1_2"/>
</dbReference>
<evidence type="ECO:0000256" key="5">
    <source>
        <dbReference type="ARBA" id="ARBA00005359"/>
    </source>
</evidence>
<accession>A0A3S8U4W7</accession>
<dbReference type="InterPro" id="IPR005719">
    <property type="entry name" value="Dihydroorotate_DH_2"/>
</dbReference>
<evidence type="ECO:0000256" key="11">
    <source>
        <dbReference type="ARBA" id="ARBA00023002"/>
    </source>
</evidence>
<dbReference type="PIRSF" id="PIRSF000164">
    <property type="entry name" value="DHO_oxidase"/>
    <property type="match status" value="1"/>
</dbReference>
<dbReference type="EC" id="1.3.5.2" evidence="6 14"/>
<dbReference type="GO" id="GO:0005737">
    <property type="term" value="C:cytoplasm"/>
    <property type="evidence" value="ECO:0007669"/>
    <property type="project" value="InterPro"/>
</dbReference>
<dbReference type="InterPro" id="IPR013785">
    <property type="entry name" value="Aldolase_TIM"/>
</dbReference>
<protein>
    <recommendedName>
        <fullName evidence="7 14">Dihydroorotate dehydrogenase (quinone)</fullName>
        <ecNumber evidence="6 14">1.3.5.2</ecNumber>
    </recommendedName>
</protein>
<dbReference type="GO" id="GO:0006207">
    <property type="term" value="P:'de novo' pyrimidine nucleobase biosynthetic process"/>
    <property type="evidence" value="ECO:0007669"/>
    <property type="project" value="UniProtKB-UniRule"/>
</dbReference>